<proteinExistence type="predicted"/>
<protein>
    <recommendedName>
        <fullName evidence="3">RNase H type-1 domain-containing protein</fullName>
    </recommendedName>
</protein>
<keyword evidence="2" id="KW-1185">Reference proteome</keyword>
<organism evidence="1 2">
    <name type="scientific">Ilex paraguariensis</name>
    <name type="common">yerba mate</name>
    <dbReference type="NCBI Taxonomy" id="185542"/>
    <lineage>
        <taxon>Eukaryota</taxon>
        <taxon>Viridiplantae</taxon>
        <taxon>Streptophyta</taxon>
        <taxon>Embryophyta</taxon>
        <taxon>Tracheophyta</taxon>
        <taxon>Spermatophyta</taxon>
        <taxon>Magnoliopsida</taxon>
        <taxon>eudicotyledons</taxon>
        <taxon>Gunneridae</taxon>
        <taxon>Pentapetalae</taxon>
        <taxon>asterids</taxon>
        <taxon>campanulids</taxon>
        <taxon>Aquifoliales</taxon>
        <taxon>Aquifoliaceae</taxon>
        <taxon>Ilex</taxon>
    </lineage>
</organism>
<evidence type="ECO:0000313" key="2">
    <source>
        <dbReference type="Proteomes" id="UP001642360"/>
    </source>
</evidence>
<dbReference type="EMBL" id="CAUOFW020000859">
    <property type="protein sequence ID" value="CAK9138074.1"/>
    <property type="molecule type" value="Genomic_DNA"/>
</dbReference>
<evidence type="ECO:0008006" key="3">
    <source>
        <dbReference type="Google" id="ProtNLM"/>
    </source>
</evidence>
<sequence>MVRSGSSKNPTIIVKEARDFLEQYQQVNGVQSPTASIFASWKPPRDDLLKEVNLRVLWKGMRWKLNEEALSMEIIALHEAERFARLQEIESIVLEGDSIQFLKSIMTIDSDEHAESRDPELQTWIGCGLHSKASEITMVRRNDNRVRFLEVQLYGESVL</sequence>
<evidence type="ECO:0000313" key="1">
    <source>
        <dbReference type="EMBL" id="CAK9138074.1"/>
    </source>
</evidence>
<gene>
    <name evidence="1" type="ORF">ILEXP_LOCUS5159</name>
</gene>
<comment type="caution">
    <text evidence="1">The sequence shown here is derived from an EMBL/GenBank/DDBJ whole genome shotgun (WGS) entry which is preliminary data.</text>
</comment>
<name>A0ABC8QZ97_9AQUA</name>
<reference evidence="1 2" key="1">
    <citation type="submission" date="2024-02" db="EMBL/GenBank/DDBJ databases">
        <authorList>
            <person name="Vignale AGUSTIN F."/>
            <person name="Sosa J E."/>
            <person name="Modenutti C."/>
        </authorList>
    </citation>
    <scope>NUCLEOTIDE SEQUENCE [LARGE SCALE GENOMIC DNA]</scope>
</reference>
<accession>A0ABC8QZ97</accession>
<dbReference type="AlphaFoldDB" id="A0ABC8QZ97"/>
<dbReference type="Proteomes" id="UP001642360">
    <property type="component" value="Unassembled WGS sequence"/>
</dbReference>